<protein>
    <submittedName>
        <fullName evidence="3">Uncharacterized protein</fullName>
    </submittedName>
</protein>
<dbReference type="EMBL" id="MU251492">
    <property type="protein sequence ID" value="KAG9233622.1"/>
    <property type="molecule type" value="Genomic_DNA"/>
</dbReference>
<keyword evidence="2" id="KW-1133">Transmembrane helix</keyword>
<sequence length="350" mass="40456">MPQTRAAKRRYERLRDQEIRTKQERIEQQLPQRRQEQHHRGEFRAQQLEAERQHDGKMLAQRYHQEQRDTEQVRGRQQRSHGQLDKQLLVEVQHHQAPAEGSAANPIMIEDEQAPARRIRGGSPRYMGIHDRFESPIPHSVNGQAVRHRVAAGNGETDLENIPRRRTPGEFATPEPTVGRNSLSAKDEFAIVVRMLLVFFLASIKTINSILKSTQNRFPRINRRRFRASYKRYVRMATRQAKKAVRRAKTFRKISIRGNGGGFRKVAWIFAALILFFRPACVVNFVRLVWKVLCIVYNILKFIYAIFGFFSSMPMVLNMLNYTNGGDWVITAISGKLGMMALNAVLGALQ</sequence>
<name>A0A9P8C4Y3_9HELO</name>
<reference evidence="3" key="1">
    <citation type="journal article" date="2021" name="IMA Fungus">
        <title>Genomic characterization of three marine fungi, including Emericellopsis atlantica sp. nov. with signatures of a generalist lifestyle and marine biomass degradation.</title>
        <authorList>
            <person name="Hagestad O.C."/>
            <person name="Hou L."/>
            <person name="Andersen J.H."/>
            <person name="Hansen E.H."/>
            <person name="Altermark B."/>
            <person name="Li C."/>
            <person name="Kuhnert E."/>
            <person name="Cox R.J."/>
            <person name="Crous P.W."/>
            <person name="Spatafora J.W."/>
            <person name="Lail K."/>
            <person name="Amirebrahimi M."/>
            <person name="Lipzen A."/>
            <person name="Pangilinan J."/>
            <person name="Andreopoulos W."/>
            <person name="Hayes R.D."/>
            <person name="Ng V."/>
            <person name="Grigoriev I.V."/>
            <person name="Jackson S.A."/>
            <person name="Sutton T.D.S."/>
            <person name="Dobson A.D.W."/>
            <person name="Rama T."/>
        </authorList>
    </citation>
    <scope>NUCLEOTIDE SEQUENCE</scope>
    <source>
        <strain evidence="3">TRa018bII</strain>
    </source>
</reference>
<feature type="transmembrane region" description="Helical" evidence="2">
    <location>
        <begin position="302"/>
        <end position="322"/>
    </location>
</feature>
<evidence type="ECO:0000256" key="1">
    <source>
        <dbReference type="SAM" id="MobiDB-lite"/>
    </source>
</evidence>
<organism evidence="3 4">
    <name type="scientific">Amylocarpus encephaloides</name>
    <dbReference type="NCBI Taxonomy" id="45428"/>
    <lineage>
        <taxon>Eukaryota</taxon>
        <taxon>Fungi</taxon>
        <taxon>Dikarya</taxon>
        <taxon>Ascomycota</taxon>
        <taxon>Pezizomycotina</taxon>
        <taxon>Leotiomycetes</taxon>
        <taxon>Helotiales</taxon>
        <taxon>Helotiales incertae sedis</taxon>
        <taxon>Amylocarpus</taxon>
    </lineage>
</organism>
<dbReference type="Proteomes" id="UP000824998">
    <property type="component" value="Unassembled WGS sequence"/>
</dbReference>
<feature type="compositionally biased region" description="Basic residues" evidence="1">
    <location>
        <begin position="1"/>
        <end position="12"/>
    </location>
</feature>
<dbReference type="AlphaFoldDB" id="A0A9P8C4Y3"/>
<feature type="compositionally biased region" description="Basic and acidic residues" evidence="1">
    <location>
        <begin position="63"/>
        <end position="74"/>
    </location>
</feature>
<feature type="transmembrane region" description="Helical" evidence="2">
    <location>
        <begin position="189"/>
        <end position="211"/>
    </location>
</feature>
<evidence type="ECO:0000313" key="3">
    <source>
        <dbReference type="EMBL" id="KAG9233622.1"/>
    </source>
</evidence>
<feature type="region of interest" description="Disordered" evidence="1">
    <location>
        <begin position="63"/>
        <end position="82"/>
    </location>
</feature>
<keyword evidence="2" id="KW-0472">Membrane</keyword>
<comment type="caution">
    <text evidence="3">The sequence shown here is derived from an EMBL/GenBank/DDBJ whole genome shotgun (WGS) entry which is preliminary data.</text>
</comment>
<evidence type="ECO:0000313" key="4">
    <source>
        <dbReference type="Proteomes" id="UP000824998"/>
    </source>
</evidence>
<feature type="compositionally biased region" description="Basic and acidic residues" evidence="1">
    <location>
        <begin position="13"/>
        <end position="46"/>
    </location>
</feature>
<feature type="region of interest" description="Disordered" evidence="1">
    <location>
        <begin position="158"/>
        <end position="179"/>
    </location>
</feature>
<feature type="transmembrane region" description="Helical" evidence="2">
    <location>
        <begin position="328"/>
        <end position="349"/>
    </location>
</feature>
<keyword evidence="4" id="KW-1185">Reference proteome</keyword>
<gene>
    <name evidence="3" type="ORF">BJ875DRAFT_442057</name>
</gene>
<evidence type="ECO:0000256" key="2">
    <source>
        <dbReference type="SAM" id="Phobius"/>
    </source>
</evidence>
<feature type="transmembrane region" description="Helical" evidence="2">
    <location>
        <begin position="267"/>
        <end position="290"/>
    </location>
</feature>
<feature type="region of interest" description="Disordered" evidence="1">
    <location>
        <begin position="1"/>
        <end position="46"/>
    </location>
</feature>
<accession>A0A9P8C4Y3</accession>
<keyword evidence="2" id="KW-0812">Transmembrane</keyword>
<proteinExistence type="predicted"/>